<keyword evidence="1" id="KW-0732">Signal</keyword>
<evidence type="ECO:0000313" key="3">
    <source>
        <dbReference type="EMBL" id="WIT12003.1"/>
    </source>
</evidence>
<feature type="signal peptide" evidence="1">
    <location>
        <begin position="1"/>
        <end position="25"/>
    </location>
</feature>
<dbReference type="InterPro" id="IPR025512">
    <property type="entry name" value="DUF4399"/>
</dbReference>
<sequence length="299" mass="32492">MKSNCVKSVALLAMLGMLAMGRAQAQGLPGNALERRCWLGYTAERSAIDMREPTAVRFVNLRNGYALRSPFMIEFGVRGMGVVPAGNPTERAGHHHLLIDTPLPRDHQEKIPFSDKHKHFGKGQTGTVLDLPPGAHTLRLLFADHDHRPYFVYSPEITVHVLGTRTAAPIAIDPAQFENTCSAWYQDQVSAPRGGAKEVYAKNLRDGEAVSSPFVLSLGAIGMGIAPAGRKLPDTGHFAVTVLRTGGTAQRLVLADGRTETTLDLARGDYELEIALLDADNKVALKSAPLRLSVTRQDR</sequence>
<organism evidence="3 4">
    <name type="scientific">Paucibacter sediminis</name>
    <dbReference type="NCBI Taxonomy" id="3019553"/>
    <lineage>
        <taxon>Bacteria</taxon>
        <taxon>Pseudomonadati</taxon>
        <taxon>Pseudomonadota</taxon>
        <taxon>Betaproteobacteria</taxon>
        <taxon>Burkholderiales</taxon>
        <taxon>Sphaerotilaceae</taxon>
        <taxon>Roseateles</taxon>
    </lineage>
</organism>
<evidence type="ECO:0000256" key="1">
    <source>
        <dbReference type="SAM" id="SignalP"/>
    </source>
</evidence>
<keyword evidence="4" id="KW-1185">Reference proteome</keyword>
<evidence type="ECO:0000259" key="2">
    <source>
        <dbReference type="Pfam" id="PF14347"/>
    </source>
</evidence>
<feature type="domain" description="DUF4399" evidence="2">
    <location>
        <begin position="218"/>
        <end position="283"/>
    </location>
</feature>
<protein>
    <submittedName>
        <fullName evidence="3">DUF4399 domain-containing protein</fullName>
    </submittedName>
</protein>
<feature type="chain" id="PRO_5041709731" evidence="1">
    <location>
        <begin position="26"/>
        <end position="299"/>
    </location>
</feature>
<dbReference type="Proteomes" id="UP001177769">
    <property type="component" value="Chromosome"/>
</dbReference>
<reference evidence="3" key="1">
    <citation type="submission" date="2023-01" db="EMBL/GenBank/DDBJ databases">
        <title>Whole genome sequence of Paucibacter sp. S2-9 isolated from pond sediment.</title>
        <authorList>
            <person name="Jung J.Y."/>
        </authorList>
    </citation>
    <scope>NUCLEOTIDE SEQUENCE</scope>
    <source>
        <strain evidence="3">S2-9</strain>
    </source>
</reference>
<dbReference type="KEGG" id="pais:PFX98_24560"/>
<evidence type="ECO:0000313" key="4">
    <source>
        <dbReference type="Proteomes" id="UP001177769"/>
    </source>
</evidence>
<feature type="domain" description="DUF4399" evidence="2">
    <location>
        <begin position="73"/>
        <end position="161"/>
    </location>
</feature>
<dbReference type="EMBL" id="CP116346">
    <property type="protein sequence ID" value="WIT12003.1"/>
    <property type="molecule type" value="Genomic_DNA"/>
</dbReference>
<dbReference type="AlphaFoldDB" id="A0AA95NGX0"/>
<accession>A0AA95NGX0</accession>
<dbReference type="RefSeq" id="WP_285233092.1">
    <property type="nucleotide sequence ID" value="NZ_CP116346.1"/>
</dbReference>
<dbReference type="Pfam" id="PF14347">
    <property type="entry name" value="DUF4399"/>
    <property type="match status" value="2"/>
</dbReference>
<name>A0AA95NGX0_9BURK</name>
<gene>
    <name evidence="3" type="ORF">PFX98_24560</name>
</gene>
<proteinExistence type="predicted"/>